<gene>
    <name evidence="2" type="ORF">TGRUB_288250</name>
</gene>
<feature type="compositionally biased region" description="Basic and acidic residues" evidence="1">
    <location>
        <begin position="1163"/>
        <end position="1178"/>
    </location>
</feature>
<feature type="compositionally biased region" description="Polar residues" evidence="1">
    <location>
        <begin position="78"/>
        <end position="91"/>
    </location>
</feature>
<feature type="compositionally biased region" description="Polar residues" evidence="1">
    <location>
        <begin position="11"/>
        <end position="23"/>
    </location>
</feature>
<dbReference type="InterPro" id="IPR036322">
    <property type="entry name" value="WD40_repeat_dom_sf"/>
</dbReference>
<feature type="region of interest" description="Disordered" evidence="1">
    <location>
        <begin position="55"/>
        <end position="105"/>
    </location>
</feature>
<dbReference type="SUPFAM" id="SSF50978">
    <property type="entry name" value="WD40 repeat-like"/>
    <property type="match status" value="1"/>
</dbReference>
<feature type="compositionally biased region" description="Basic and acidic residues" evidence="1">
    <location>
        <begin position="1187"/>
        <end position="1199"/>
    </location>
</feature>
<dbReference type="OrthoDB" id="331968at2759"/>
<proteinExistence type="predicted"/>
<feature type="compositionally biased region" description="Basic and acidic residues" evidence="1">
    <location>
        <begin position="1124"/>
        <end position="1156"/>
    </location>
</feature>
<dbReference type="Proteomes" id="UP000028834">
    <property type="component" value="Unassembled WGS sequence"/>
</dbReference>
<feature type="region of interest" description="Disordered" evidence="1">
    <location>
        <begin position="511"/>
        <end position="532"/>
    </location>
</feature>
<accession>A0A086M0X2</accession>
<feature type="compositionally biased region" description="Basic and acidic residues" evidence="1">
    <location>
        <begin position="1072"/>
        <end position="1116"/>
    </location>
</feature>
<sequence length="1842" mass="196213">MVADGILPRANSRSRAPSETQSAVAHAPPPQPSLGCTYNTPFSPEWCLRRGVAPLPSGERSGPPDTVMFKLLPPPRTSVESTQKARSQRTGGQKRRPLSRDSPCNRLFPFMFRDLHSHEERQEILQRLTQNARREETDAVKMCALSLASAGGSGAADRDRNGEAPGTSTGEGDAAAKATKRIKTTAVVPRADAETNAPATSGQRPEAATQEVAYNVRQGSSAASACKEEDSGEAGADDAARRSEAGGGTQNGASCRDTGRKKFVAPAAMSASSSSSSACNGPSSPGVLYSFGFQCFAVNKAGDTLAAGCTDTVHLYHMATKTLHVSLQLPSPPSHACVCSEAACAAPELRCGSPESSRSPSLLAIRSLQFFDEDRLLLALTECGHLYVYFLQHEPEPALLAYVNLREVYEHAAGRLHFLSGEARETEDQVAACSGAVNKAETTGEEPSRPVGSKAASEETTEPGNLVSSVGVTAVEPLEVRYPPAILTASHRSTDAWRLSCAAAAVAALRSEGSPRTAESRPDAGTESPDVAACGPLPVAVPDGMRAIPTSSGHLVLLVSYTPEKDVGADGADVLTRKRNCLRAYTAPLVLHFELRPSLLLLRSLDIQRCRRKKLLASPETTPPSPQCTQLPCASASSVSSASSASPVVPLAGENSLARNLLAGLPLRLLPSPFPCCRAKIVWNSTFTLLDDSRTGRSQAAGKTTGEGAPLGLVSSRLECRFPFCLFRVVVPPEGSSEAQDEAEKPPSIQSAHQSSGLPSSLPDTALSRTLVPRACVSDRLVSSTSESAAGTETETKPPGGISAVAASSASVEALETGLSSVNAATERGDATHDLAAAGDVEVEMEEATAANELRKNIETARAASSVQTPEQTGPQKAPGPVGRLIALVAVCCPDGTLVLVDWRQRREQVFALRRGTAKPLEAGKTPGARIIWGATVVGMSAASAREVSVRDDGEVLLLRCPDRLVVARLVFPWSCSSRERQTLLRVHRDQQREQRQQFALHLQKQLLLLQQRGEARCARGRGRGRGRGCLAFRSRWLKKRGEDEEQLPDSDSEAETENKKPEGNDLDDEPPNAREGGEEAEKRTGVEAEGEQKEEKKEEKKERMKEGGTRSKGDGGDMQDVSDLERTGDREAKEMTGTRDEQMSEAGDKGVEDVHAIVSGVEHSEIKDEEKEEDVQKETLAVQGSAEREHPFSGETRTEGASGRPTENGATSGLAGPSETPVSAESCGRKACLSSDGSDSESADDDAEDDAGTLIIIQFIHMDCVQKESYTALSPASGASVHKGLAAAAVDRNGLAALYFLDLSAVVAVEAKVLVLEAAKLSPFKQIQWVPDVSSTQLAGLAAMEAAPQAATSPGVGDTPPTETLEGPCGAKETLGDTMSPGVGRLSAASACSRWWADRGSGARGPGGAQGRSWGSLSGGRPAGNFSCLVALEKKWGTLLFFYPRRTKVWWLLLPDFERLDGNREEVEAEDEFEKDSSKLAPWLRKGAVQGDDGGPEWQLQTLEKRERKTDSRETLLTRDAADQNAASEKISTVVSLAPPPASSSFLPLRVGCNPSLLLPSPAYPFYSPLFSVRSRRSSLANVLPGSLGRPDQTPGRLLAGAEASEAAAHEALSRALHALRVQGSSRLHDDSVLPAGSCQVREGKEQELDIAERAVRLAAAAETALDNVLMSILKLSPTCEDDSSLLGHHPLARELLESLNCMHSFGESSARSNAVASETGRAGGLGTTASECGRFFSRDKQGGETAEIDAVGTRCEWLTDSVSLLEKQRRLADQRRRGEAPESELSEKRGRCLAEPRGVDLPAIYRERMRRSREVFCAMANARDCIWKTYAAAEESKQNP</sequence>
<feature type="compositionally biased region" description="Basic and acidic residues" evidence="1">
    <location>
        <begin position="1506"/>
        <end position="1523"/>
    </location>
</feature>
<dbReference type="VEuPathDB" id="ToxoDB:TGRUB_288250"/>
<feature type="region of interest" description="Disordered" evidence="1">
    <location>
        <begin position="150"/>
        <end position="258"/>
    </location>
</feature>
<feature type="compositionally biased region" description="Acidic residues" evidence="1">
    <location>
        <begin position="1044"/>
        <end position="1056"/>
    </location>
</feature>
<feature type="region of interest" description="Disordered" evidence="1">
    <location>
        <begin position="1771"/>
        <end position="1793"/>
    </location>
</feature>
<feature type="region of interest" description="Disordered" evidence="1">
    <location>
        <begin position="1"/>
        <end position="38"/>
    </location>
</feature>
<comment type="caution">
    <text evidence="2">The sequence shown here is derived from an EMBL/GenBank/DDBJ whole genome shotgun (WGS) entry which is preliminary data.</text>
</comment>
<evidence type="ECO:0000256" key="1">
    <source>
        <dbReference type="SAM" id="MobiDB-lite"/>
    </source>
</evidence>
<organism evidence="2 3">
    <name type="scientific">Toxoplasma gondii RUB</name>
    <dbReference type="NCBI Taxonomy" id="935652"/>
    <lineage>
        <taxon>Eukaryota</taxon>
        <taxon>Sar</taxon>
        <taxon>Alveolata</taxon>
        <taxon>Apicomplexa</taxon>
        <taxon>Conoidasida</taxon>
        <taxon>Coccidia</taxon>
        <taxon>Eucoccidiorida</taxon>
        <taxon>Eimeriorina</taxon>
        <taxon>Sarcocystidae</taxon>
        <taxon>Toxoplasma</taxon>
    </lineage>
</organism>
<feature type="region of interest" description="Disordered" evidence="1">
    <location>
        <begin position="438"/>
        <end position="465"/>
    </location>
</feature>
<reference evidence="2 3" key="1">
    <citation type="submission" date="2014-05" db="EMBL/GenBank/DDBJ databases">
        <authorList>
            <person name="Sibley D."/>
            <person name="Venepally P."/>
            <person name="Karamycheva S."/>
            <person name="Hadjithomas M."/>
            <person name="Khan A."/>
            <person name="Brunk B."/>
            <person name="Roos D."/>
            <person name="Caler E."/>
            <person name="Lorenzi H."/>
        </authorList>
    </citation>
    <scope>NUCLEOTIDE SEQUENCE [LARGE SCALE GENOMIC DNA]</scope>
    <source>
        <strain evidence="2 3">RUB</strain>
    </source>
</reference>
<feature type="compositionally biased region" description="Low complexity" evidence="1">
    <location>
        <begin position="783"/>
        <end position="793"/>
    </location>
</feature>
<feature type="compositionally biased region" description="Acidic residues" evidence="1">
    <location>
        <begin position="1239"/>
        <end position="1248"/>
    </location>
</feature>
<feature type="region of interest" description="Disordered" evidence="1">
    <location>
        <begin position="782"/>
        <end position="803"/>
    </location>
</feature>
<feature type="region of interest" description="Disordered" evidence="1">
    <location>
        <begin position="1506"/>
        <end position="1525"/>
    </location>
</feature>
<feature type="region of interest" description="Disordered" evidence="1">
    <location>
        <begin position="736"/>
        <end position="764"/>
    </location>
</feature>
<dbReference type="EMBL" id="AFYV02001250">
    <property type="protein sequence ID" value="KFG62540.1"/>
    <property type="molecule type" value="Genomic_DNA"/>
</dbReference>
<feature type="compositionally biased region" description="Polar residues" evidence="1">
    <location>
        <begin position="748"/>
        <end position="763"/>
    </location>
</feature>
<name>A0A086M0X2_TOXGO</name>
<protein>
    <submittedName>
        <fullName evidence="2">Uncharacterized protein</fullName>
    </submittedName>
</protein>
<evidence type="ECO:0000313" key="2">
    <source>
        <dbReference type="EMBL" id="KFG62540.1"/>
    </source>
</evidence>
<evidence type="ECO:0000313" key="3">
    <source>
        <dbReference type="Proteomes" id="UP000028834"/>
    </source>
</evidence>
<feature type="region of interest" description="Disordered" evidence="1">
    <location>
        <begin position="1041"/>
        <end position="1248"/>
    </location>
</feature>